<reference evidence="1 2" key="1">
    <citation type="journal article" date="2019" name="Mol. Biol. Evol.">
        <title>Blast fungal genomes show frequent chromosomal changes, gene gains and losses, and effector gene turnover.</title>
        <authorList>
            <person name="Gomez Luciano L.B."/>
            <person name="Jason Tsai I."/>
            <person name="Chuma I."/>
            <person name="Tosa Y."/>
            <person name="Chen Y.H."/>
            <person name="Li J.Y."/>
            <person name="Li M.Y."/>
            <person name="Jade Lu M.Y."/>
            <person name="Nakayashiki H."/>
            <person name="Li W.H."/>
        </authorList>
    </citation>
    <scope>NUCLEOTIDE SEQUENCE [LARGE SCALE GENOMIC DNA]</scope>
    <source>
        <strain evidence="1">MZ5-1-6</strain>
    </source>
</reference>
<evidence type="ECO:0000313" key="1">
    <source>
        <dbReference type="EMBL" id="QBZ66049.1"/>
    </source>
</evidence>
<organism evidence="1 2">
    <name type="scientific">Pyricularia oryzae</name>
    <name type="common">Rice blast fungus</name>
    <name type="synonym">Magnaporthe oryzae</name>
    <dbReference type="NCBI Taxonomy" id="318829"/>
    <lineage>
        <taxon>Eukaryota</taxon>
        <taxon>Fungi</taxon>
        <taxon>Dikarya</taxon>
        <taxon>Ascomycota</taxon>
        <taxon>Pezizomycotina</taxon>
        <taxon>Sordariomycetes</taxon>
        <taxon>Sordariomycetidae</taxon>
        <taxon>Magnaporthales</taxon>
        <taxon>Pyriculariaceae</taxon>
        <taxon>Pyricularia</taxon>
    </lineage>
</organism>
<protein>
    <submittedName>
        <fullName evidence="1">Uncharacterized protein</fullName>
    </submittedName>
</protein>
<proteinExistence type="predicted"/>
<evidence type="ECO:0000313" key="2">
    <source>
        <dbReference type="Proteomes" id="UP000294847"/>
    </source>
</evidence>
<dbReference type="AlphaFoldDB" id="A0A4P7NUE8"/>
<name>A0A4P7NUE8_PYROR</name>
<dbReference type="OMA" id="AEFDFFC"/>
<dbReference type="EMBL" id="CP034210">
    <property type="protein sequence ID" value="QBZ66049.1"/>
    <property type="molecule type" value="Genomic_DNA"/>
</dbReference>
<gene>
    <name evidence="1" type="ORF">PoMZ_13018</name>
</gene>
<sequence>MFATRLVSATAVLMALFAGALAASLHLAGGDFRMGVIYPRQQARALQVFDKALGGAKAQEITQSNDEKRPFQLGGDTFTDFKSAADRSCDNQKNACAELSNSKKIDAPVSECDRQNTECKAAAASATQTAFNALVSSNAEFDFFCDL</sequence>
<accession>A0A4P7NUE8</accession>
<dbReference type="Proteomes" id="UP000294847">
    <property type="component" value="Chromosome 7"/>
</dbReference>